<feature type="region of interest" description="Disordered" evidence="1">
    <location>
        <begin position="787"/>
        <end position="815"/>
    </location>
</feature>
<feature type="compositionally biased region" description="Acidic residues" evidence="1">
    <location>
        <begin position="97"/>
        <end position="114"/>
    </location>
</feature>
<feature type="region of interest" description="Disordered" evidence="1">
    <location>
        <begin position="1"/>
        <end position="145"/>
    </location>
</feature>
<protein>
    <recommendedName>
        <fullName evidence="4">Myb-like domain-containing protein</fullName>
    </recommendedName>
</protein>
<evidence type="ECO:0008006" key="4">
    <source>
        <dbReference type="Google" id="ProtNLM"/>
    </source>
</evidence>
<feature type="region of interest" description="Disordered" evidence="1">
    <location>
        <begin position="521"/>
        <end position="547"/>
    </location>
</feature>
<evidence type="ECO:0000256" key="1">
    <source>
        <dbReference type="SAM" id="MobiDB-lite"/>
    </source>
</evidence>
<keyword evidence="3" id="KW-1185">Reference proteome</keyword>
<organism evidence="2 3">
    <name type="scientific">Coniochaeta pulveracea</name>
    <dbReference type="NCBI Taxonomy" id="177199"/>
    <lineage>
        <taxon>Eukaryota</taxon>
        <taxon>Fungi</taxon>
        <taxon>Dikarya</taxon>
        <taxon>Ascomycota</taxon>
        <taxon>Pezizomycotina</taxon>
        <taxon>Sordariomycetes</taxon>
        <taxon>Sordariomycetidae</taxon>
        <taxon>Coniochaetales</taxon>
        <taxon>Coniochaetaceae</taxon>
        <taxon>Coniochaeta</taxon>
    </lineage>
</organism>
<sequence>MTGRGRTRASAQAESEASVSSRQPTTRQGSTGAHEEAMAPPPARATRSTRGHGKEEAVNSVATDARPEPPAAANRDHNPVGASSDAGSLPEGGIAQPEDEEGDEQFENDVDESQSGDAPGGLPNQDMTPPAGFRQSQASQSQRYSRASSALGSDVFFQVQGGDKALARVLRNFLPQLFKAADEVQNHLYYESNDDAWSIELEAYQSIFTAFRERYSNDSFIDEEDILIKLGEIHGDTSVALDASRTIGAANIASLLYDVYMLKDKGLPDNLVLTELQRWDEAFPTVFLPRRQQGSSPWTSSDDDFNLALELRTQRLIYTLEAYGAEHGSTSWLASIWFGTGNNPDSPDFKDFLEDHPQLDGADHDGTMPLKAIAGLDLMDPRNRAYRFRYVSRLRDLYIDLHHGKDVPANTITHRGAWLDLEEVMTRLSSWGHQVFSYIKKLHQGSNSDRDAMVGGLLGTANTTSSVAFSQIPDSQDGSQVDPRMYSQPVSDGSHNVQDDGPDEYLMQIGRAAGEQARISMHGDHQVPPVPPSAQHPPPGQGSQDFPPVDVIIAQRAMAHPQSSAYQADTSNYPPLADMGYSVSPAPTRPQGSGALFASSAALTASQLGKRPRTSQDDDGFETDTRTPNNRSTEEILTPKPRRKRQKINKPAPDLGKVNGTPGSSSQNMASSLASDVDLLALSQKARRETQNARKPKEPQTRTPWSRADCKKLIMAVDTYKCKWSLIEQMVSNGTIPFEYPRNQQALRDKARLLKQDLLKTDSVLPLSFDYVVLGKKEREAVIACGRNPDRKENDVDESGNPINTLYTGAGNGQS</sequence>
<dbReference type="STRING" id="177199.A0A420YBY5"/>
<feature type="region of interest" description="Disordered" evidence="1">
    <location>
        <begin position="470"/>
        <end position="502"/>
    </location>
</feature>
<feature type="region of interest" description="Disordered" evidence="1">
    <location>
        <begin position="686"/>
        <end position="705"/>
    </location>
</feature>
<feature type="compositionally biased region" description="Polar residues" evidence="1">
    <location>
        <begin position="470"/>
        <end position="479"/>
    </location>
</feature>
<feature type="compositionally biased region" description="Pro residues" evidence="1">
    <location>
        <begin position="528"/>
        <end position="540"/>
    </location>
</feature>
<accession>A0A420YBY5</accession>
<feature type="compositionally biased region" description="Low complexity" evidence="1">
    <location>
        <begin position="134"/>
        <end position="145"/>
    </location>
</feature>
<dbReference type="EMBL" id="QVQW01000021">
    <property type="protein sequence ID" value="RKU45405.1"/>
    <property type="molecule type" value="Genomic_DNA"/>
</dbReference>
<feature type="compositionally biased region" description="Low complexity" evidence="1">
    <location>
        <begin position="8"/>
        <end position="23"/>
    </location>
</feature>
<dbReference type="OrthoDB" id="5398572at2759"/>
<evidence type="ECO:0000313" key="2">
    <source>
        <dbReference type="EMBL" id="RKU45405.1"/>
    </source>
</evidence>
<proteinExistence type="predicted"/>
<feature type="compositionally biased region" description="Basic and acidic residues" evidence="1">
    <location>
        <begin position="686"/>
        <end position="700"/>
    </location>
</feature>
<name>A0A420YBY5_9PEZI</name>
<reference evidence="2 3" key="1">
    <citation type="submission" date="2018-08" db="EMBL/GenBank/DDBJ databases">
        <title>Draft genome of the lignicolous fungus Coniochaeta pulveracea.</title>
        <authorList>
            <person name="Borstlap C.J."/>
            <person name="De Witt R.N."/>
            <person name="Botha A."/>
            <person name="Volschenk H."/>
        </authorList>
    </citation>
    <scope>NUCLEOTIDE SEQUENCE [LARGE SCALE GENOMIC DNA]</scope>
    <source>
        <strain evidence="2 3">CAB683</strain>
    </source>
</reference>
<gene>
    <name evidence="2" type="ORF">DL546_005245</name>
</gene>
<evidence type="ECO:0000313" key="3">
    <source>
        <dbReference type="Proteomes" id="UP000275385"/>
    </source>
</evidence>
<dbReference type="Proteomes" id="UP000275385">
    <property type="component" value="Unassembled WGS sequence"/>
</dbReference>
<dbReference type="AlphaFoldDB" id="A0A420YBY5"/>
<comment type="caution">
    <text evidence="2">The sequence shown here is derived from an EMBL/GenBank/DDBJ whole genome shotgun (WGS) entry which is preliminary data.</text>
</comment>
<feature type="region of interest" description="Disordered" evidence="1">
    <location>
        <begin position="604"/>
        <end position="670"/>
    </location>
</feature>